<protein>
    <submittedName>
        <fullName evidence="1">Uncharacterized protein</fullName>
    </submittedName>
</protein>
<dbReference type="PATRIC" id="fig|322095.3.peg.1647"/>
<evidence type="ECO:0000313" key="1">
    <source>
        <dbReference type="EMBL" id="KXB74540.1"/>
    </source>
</evidence>
<feature type="non-terminal residue" evidence="1">
    <location>
        <position position="171"/>
    </location>
</feature>
<name>A0A134B3N4_9PORP</name>
<comment type="caution">
    <text evidence="1">The sequence shown here is derived from an EMBL/GenBank/DDBJ whole genome shotgun (WGS) entry which is preliminary data.</text>
</comment>
<dbReference type="EMBL" id="LSDK01000120">
    <property type="protein sequence ID" value="KXB74540.1"/>
    <property type="molecule type" value="Genomic_DNA"/>
</dbReference>
<dbReference type="Proteomes" id="UP000070224">
    <property type="component" value="Unassembled WGS sequence"/>
</dbReference>
<organism evidence="1 2">
    <name type="scientific">Porphyromonas somerae</name>
    <dbReference type="NCBI Taxonomy" id="322095"/>
    <lineage>
        <taxon>Bacteria</taxon>
        <taxon>Pseudomonadati</taxon>
        <taxon>Bacteroidota</taxon>
        <taxon>Bacteroidia</taxon>
        <taxon>Bacteroidales</taxon>
        <taxon>Porphyromonadaceae</taxon>
        <taxon>Porphyromonas</taxon>
    </lineage>
</organism>
<reference evidence="2" key="1">
    <citation type="submission" date="2016-01" db="EMBL/GenBank/DDBJ databases">
        <authorList>
            <person name="Mitreva M."/>
            <person name="Pepin K.H."/>
            <person name="Mihindukulasuriya K.A."/>
            <person name="Fulton R."/>
            <person name="Fronick C."/>
            <person name="O'Laughlin M."/>
            <person name="Miner T."/>
            <person name="Herter B."/>
            <person name="Rosa B.A."/>
            <person name="Cordes M."/>
            <person name="Tomlinson C."/>
            <person name="Wollam A."/>
            <person name="Palsikar V.B."/>
            <person name="Mardis E.R."/>
            <person name="Wilson R.K."/>
        </authorList>
    </citation>
    <scope>NUCLEOTIDE SEQUENCE [LARGE SCALE GENOMIC DNA]</scope>
    <source>
        <strain evidence="2">KA00683</strain>
    </source>
</reference>
<gene>
    <name evidence="1" type="ORF">HMPREF3185_01671</name>
</gene>
<sequence>TGTAILLNDYLVAKNPSLRNAGQQADPSARMAIDGMPIDVFTSDTPEGEKTYCGQFQLNNDKSKSGYLFGQTKTDGSEIALEFINNTNPVANFHITASSVEEQLGRTGTDGFDASVEFLFPELDYTWNGKTPDKTAPANIKQAVVRLWKFIKDCTPTGVDPSSMSEVEVKQ</sequence>
<dbReference type="STRING" id="322095.HMPREF3185_01671"/>
<proteinExistence type="predicted"/>
<dbReference type="AlphaFoldDB" id="A0A134B3N4"/>
<dbReference type="RefSeq" id="WP_197417860.1">
    <property type="nucleotide sequence ID" value="NZ_KQ960461.1"/>
</dbReference>
<keyword evidence="2" id="KW-1185">Reference proteome</keyword>
<evidence type="ECO:0000313" key="2">
    <source>
        <dbReference type="Proteomes" id="UP000070224"/>
    </source>
</evidence>
<feature type="non-terminal residue" evidence="1">
    <location>
        <position position="1"/>
    </location>
</feature>
<accession>A0A134B3N4</accession>